<reference evidence="2" key="1">
    <citation type="submission" date="2018-05" db="EMBL/GenBank/DDBJ databases">
        <authorList>
            <person name="Lanie J.A."/>
            <person name="Ng W.-L."/>
            <person name="Kazmierczak K.M."/>
            <person name="Andrzejewski T.M."/>
            <person name="Davidsen T.M."/>
            <person name="Wayne K.J."/>
            <person name="Tettelin H."/>
            <person name="Glass J.I."/>
            <person name="Rusch D."/>
            <person name="Podicherti R."/>
            <person name="Tsui H.-C.T."/>
            <person name="Winkler M.E."/>
        </authorList>
    </citation>
    <scope>NUCLEOTIDE SEQUENCE</scope>
</reference>
<proteinExistence type="predicted"/>
<dbReference type="SUPFAM" id="SSF54427">
    <property type="entry name" value="NTF2-like"/>
    <property type="match status" value="1"/>
</dbReference>
<dbReference type="Gene3D" id="3.10.450.50">
    <property type="match status" value="1"/>
</dbReference>
<protein>
    <recommendedName>
        <fullName evidence="1">DUF4440 domain-containing protein</fullName>
    </recommendedName>
</protein>
<dbReference type="AlphaFoldDB" id="A0A381NRF2"/>
<dbReference type="EMBL" id="UINC01000543">
    <property type="protein sequence ID" value="SUZ57117.1"/>
    <property type="molecule type" value="Genomic_DNA"/>
</dbReference>
<name>A0A381NRF2_9ZZZZ</name>
<dbReference type="InterPro" id="IPR032710">
    <property type="entry name" value="NTF2-like_dom_sf"/>
</dbReference>
<sequence>MNKYTIFIIVGTVMAGGCGSGATIETESDLVSLRLAANTYHQAASAKDRAAVVALYDENALMVPPNADLVEKLEGVQGYRFGFLETPGVELQFEILRAEISTSGDIGWTLSIGDITINNPEGPPGRDIIRDFHTWKKQADGSWKVVVDMWNSELPINE</sequence>
<evidence type="ECO:0000259" key="1">
    <source>
        <dbReference type="Pfam" id="PF14534"/>
    </source>
</evidence>
<dbReference type="InterPro" id="IPR027843">
    <property type="entry name" value="DUF4440"/>
</dbReference>
<dbReference type="Pfam" id="PF14534">
    <property type="entry name" value="DUF4440"/>
    <property type="match status" value="1"/>
</dbReference>
<evidence type="ECO:0000313" key="2">
    <source>
        <dbReference type="EMBL" id="SUZ57117.1"/>
    </source>
</evidence>
<gene>
    <name evidence="2" type="ORF">METZ01_LOCUS9971</name>
</gene>
<feature type="domain" description="DUF4440" evidence="1">
    <location>
        <begin position="36"/>
        <end position="145"/>
    </location>
</feature>
<organism evidence="2">
    <name type="scientific">marine metagenome</name>
    <dbReference type="NCBI Taxonomy" id="408172"/>
    <lineage>
        <taxon>unclassified sequences</taxon>
        <taxon>metagenomes</taxon>
        <taxon>ecological metagenomes</taxon>
    </lineage>
</organism>
<accession>A0A381NRF2</accession>
<dbReference type="PROSITE" id="PS51257">
    <property type="entry name" value="PROKAR_LIPOPROTEIN"/>
    <property type="match status" value="1"/>
</dbReference>